<protein>
    <submittedName>
        <fullName evidence="1">Uncharacterized protein</fullName>
    </submittedName>
</protein>
<dbReference type="AlphaFoldDB" id="A0A0F9IRG4"/>
<sequence>MPFKYRMEMIADWIGAGKAQGTPDTNAWYAKNGPKMTLHPMTREFLDYWFREDS</sequence>
<name>A0A0F9IRG4_9ZZZZ</name>
<gene>
    <name evidence="1" type="ORF">LCGC14_1546430</name>
</gene>
<proteinExistence type="predicted"/>
<reference evidence="1" key="1">
    <citation type="journal article" date="2015" name="Nature">
        <title>Complex archaea that bridge the gap between prokaryotes and eukaryotes.</title>
        <authorList>
            <person name="Spang A."/>
            <person name="Saw J.H."/>
            <person name="Jorgensen S.L."/>
            <person name="Zaremba-Niedzwiedzka K."/>
            <person name="Martijn J."/>
            <person name="Lind A.E."/>
            <person name="van Eijk R."/>
            <person name="Schleper C."/>
            <person name="Guy L."/>
            <person name="Ettema T.J."/>
        </authorList>
    </citation>
    <scope>NUCLEOTIDE SEQUENCE</scope>
</reference>
<dbReference type="EMBL" id="LAZR01011762">
    <property type="protein sequence ID" value="KKM59984.1"/>
    <property type="molecule type" value="Genomic_DNA"/>
</dbReference>
<comment type="caution">
    <text evidence="1">The sequence shown here is derived from an EMBL/GenBank/DDBJ whole genome shotgun (WGS) entry which is preliminary data.</text>
</comment>
<organism evidence="1">
    <name type="scientific">marine sediment metagenome</name>
    <dbReference type="NCBI Taxonomy" id="412755"/>
    <lineage>
        <taxon>unclassified sequences</taxon>
        <taxon>metagenomes</taxon>
        <taxon>ecological metagenomes</taxon>
    </lineage>
</organism>
<accession>A0A0F9IRG4</accession>
<evidence type="ECO:0000313" key="1">
    <source>
        <dbReference type="EMBL" id="KKM59984.1"/>
    </source>
</evidence>